<keyword evidence="2 6" id="KW-0479">Metal-binding</keyword>
<dbReference type="GO" id="GO:0004222">
    <property type="term" value="F:metalloendopeptidase activity"/>
    <property type="evidence" value="ECO:0007669"/>
    <property type="project" value="UniProtKB-UniRule"/>
</dbReference>
<feature type="signal peptide" evidence="7">
    <location>
        <begin position="1"/>
        <end position="23"/>
    </location>
</feature>
<evidence type="ECO:0000256" key="2">
    <source>
        <dbReference type="ARBA" id="ARBA00022723"/>
    </source>
</evidence>
<reference evidence="9 10" key="1">
    <citation type="submission" date="2016-12" db="EMBL/GenBank/DDBJ databases">
        <title>Trade-off between light-utilization and light-protection in marine flavobacteria.</title>
        <authorList>
            <person name="Kumagai Y."/>
            <person name="Yoshizawa S."/>
            <person name="Kogure K."/>
            <person name="Iwasaki W."/>
        </authorList>
    </citation>
    <scope>NUCLEOTIDE SEQUENCE [LARGE SCALE GENOMIC DNA]</scope>
    <source>
        <strain evidence="9 10">KCTC 12100</strain>
    </source>
</reference>
<feature type="binding site" evidence="6">
    <location>
        <position position="198"/>
    </location>
    <ligand>
        <name>Zn(2+)</name>
        <dbReference type="ChEBI" id="CHEBI:29105"/>
        <note>catalytic</note>
    </ligand>
</feature>
<name>A0A2P6CE20_9FLAO</name>
<evidence type="ECO:0000256" key="6">
    <source>
        <dbReference type="PROSITE-ProRule" id="PRU01211"/>
    </source>
</evidence>
<keyword evidence="1 6" id="KW-0645">Protease</keyword>
<dbReference type="GO" id="GO:0008270">
    <property type="term" value="F:zinc ion binding"/>
    <property type="evidence" value="ECO:0007669"/>
    <property type="project" value="UniProtKB-UniRule"/>
</dbReference>
<keyword evidence="4 6" id="KW-0862">Zinc</keyword>
<dbReference type="PRINTS" id="PR00480">
    <property type="entry name" value="ASTACIN"/>
</dbReference>
<keyword evidence="3 6" id="KW-0378">Hydrolase</keyword>
<dbReference type="InterPro" id="IPR006026">
    <property type="entry name" value="Peptidase_Metallo"/>
</dbReference>
<evidence type="ECO:0000256" key="5">
    <source>
        <dbReference type="ARBA" id="ARBA00023049"/>
    </source>
</evidence>
<comment type="caution">
    <text evidence="9">The sequence shown here is derived from an EMBL/GenBank/DDBJ whole genome shotgun (WGS) entry which is preliminary data.</text>
</comment>
<dbReference type="InterPro" id="IPR001506">
    <property type="entry name" value="Peptidase_M12A"/>
</dbReference>
<dbReference type="PROSITE" id="PS51257">
    <property type="entry name" value="PROKAR_LIPOPROTEIN"/>
    <property type="match status" value="1"/>
</dbReference>
<feature type="domain" description="Peptidase M12A" evidence="8">
    <location>
        <begin position="97"/>
        <end position="298"/>
    </location>
</feature>
<dbReference type="PANTHER" id="PTHR10127:SF780">
    <property type="entry name" value="METALLOENDOPEPTIDASE"/>
    <property type="match status" value="1"/>
</dbReference>
<keyword evidence="5 6" id="KW-0482">Metalloprotease</keyword>
<keyword evidence="7" id="KW-0732">Signal</keyword>
<proteinExistence type="predicted"/>
<comment type="cofactor">
    <cofactor evidence="6">
        <name>Zn(2+)</name>
        <dbReference type="ChEBI" id="CHEBI:29105"/>
    </cofactor>
    <text evidence="6">Binds 1 zinc ion per subunit.</text>
</comment>
<evidence type="ECO:0000256" key="7">
    <source>
        <dbReference type="SAM" id="SignalP"/>
    </source>
</evidence>
<evidence type="ECO:0000256" key="4">
    <source>
        <dbReference type="ARBA" id="ARBA00022833"/>
    </source>
</evidence>
<feature type="disulfide bond" evidence="6">
    <location>
        <begin position="165"/>
        <end position="187"/>
    </location>
</feature>
<dbReference type="SMART" id="SM00235">
    <property type="entry name" value="ZnMc"/>
    <property type="match status" value="1"/>
</dbReference>
<dbReference type="EMBL" id="MSCK01000001">
    <property type="protein sequence ID" value="PQJ73108.1"/>
    <property type="molecule type" value="Genomic_DNA"/>
</dbReference>
<evidence type="ECO:0000256" key="1">
    <source>
        <dbReference type="ARBA" id="ARBA00022670"/>
    </source>
</evidence>
<dbReference type="PROSITE" id="PS51864">
    <property type="entry name" value="ASTACIN"/>
    <property type="match status" value="1"/>
</dbReference>
<feature type="active site" evidence="6">
    <location>
        <position position="195"/>
    </location>
</feature>
<dbReference type="AlphaFoldDB" id="A0A2P6CE20"/>
<feature type="binding site" evidence="6">
    <location>
        <position position="194"/>
    </location>
    <ligand>
        <name>Zn(2+)</name>
        <dbReference type="ChEBI" id="CHEBI:29105"/>
        <note>catalytic</note>
    </ligand>
</feature>
<keyword evidence="6" id="KW-1015">Disulfide bond</keyword>
<dbReference type="Proteomes" id="UP000247345">
    <property type="component" value="Unassembled WGS sequence"/>
</dbReference>
<organism evidence="9 10">
    <name type="scientific">Polaribacter butkevichii</name>
    <dbReference type="NCBI Taxonomy" id="218490"/>
    <lineage>
        <taxon>Bacteria</taxon>
        <taxon>Pseudomonadati</taxon>
        <taxon>Bacteroidota</taxon>
        <taxon>Flavobacteriia</taxon>
        <taxon>Flavobacteriales</taxon>
        <taxon>Flavobacteriaceae</taxon>
    </lineage>
</organism>
<feature type="chain" id="PRO_5015111777" description="Peptidase M12A domain-containing protein" evidence="7">
    <location>
        <begin position="24"/>
        <end position="298"/>
    </location>
</feature>
<evidence type="ECO:0000256" key="3">
    <source>
        <dbReference type="ARBA" id="ARBA00022801"/>
    </source>
</evidence>
<evidence type="ECO:0000313" key="9">
    <source>
        <dbReference type="EMBL" id="PQJ73108.1"/>
    </source>
</evidence>
<protein>
    <recommendedName>
        <fullName evidence="8">Peptidase M12A domain-containing protein</fullName>
    </recommendedName>
</protein>
<keyword evidence="10" id="KW-1185">Reference proteome</keyword>
<dbReference type="PANTHER" id="PTHR10127">
    <property type="entry name" value="DISCOIDIN, CUB, EGF, LAMININ , AND ZINC METALLOPROTEASE DOMAIN CONTAINING"/>
    <property type="match status" value="1"/>
</dbReference>
<gene>
    <name evidence="9" type="ORF">BTO14_07480</name>
</gene>
<dbReference type="Gene3D" id="3.40.390.10">
    <property type="entry name" value="Collagenase (Catalytic Domain)"/>
    <property type="match status" value="1"/>
</dbReference>
<dbReference type="OrthoDB" id="8455098at2"/>
<dbReference type="SUPFAM" id="SSF55486">
    <property type="entry name" value="Metalloproteases ('zincins'), catalytic domain"/>
    <property type="match status" value="1"/>
</dbReference>
<evidence type="ECO:0000259" key="8">
    <source>
        <dbReference type="PROSITE" id="PS51864"/>
    </source>
</evidence>
<dbReference type="InterPro" id="IPR024079">
    <property type="entry name" value="MetalloPept_cat_dom_sf"/>
</dbReference>
<evidence type="ECO:0000313" key="10">
    <source>
        <dbReference type="Proteomes" id="UP000247345"/>
    </source>
</evidence>
<feature type="binding site" evidence="6">
    <location>
        <position position="204"/>
    </location>
    <ligand>
        <name>Zn(2+)</name>
        <dbReference type="ChEBI" id="CHEBI:29105"/>
        <note>catalytic</note>
    </ligand>
</feature>
<sequence length="298" mass="33300">MKILKNLSIFLTVLILASCQSEAGIETENLSESMTNELKLTLAAEQVTYDENLPKESKLLYGTKVEMIALGDGNYALGDMLFTDEDFAQSNINAKGQGVWDRRGGKWPNSTLLYKYSASMPQATKNKVDNAAQYITNNTDLTVRKWVSTDTAGYVWVNYSNDSGCSAQIGYRNKKSPGQSMNIASNCSEGSTIHEFLHAAGIVHEQNHWNRDAYLTVLYNNIDDNKEFNYVKLSDANGWEISDVVDVNSIMMYGSYFWQTATAKANGWRTMKKKDGGTIVPNRSYMTTNDKAIINAVY</sequence>
<dbReference type="Pfam" id="PF01400">
    <property type="entry name" value="Astacin"/>
    <property type="match status" value="1"/>
</dbReference>
<accession>A0A2P6CE20</accession>
<dbReference type="RefSeq" id="WP_105048774.1">
    <property type="nucleotide sequence ID" value="NZ_CP150661.1"/>
</dbReference>
<dbReference type="GO" id="GO:0006508">
    <property type="term" value="P:proteolysis"/>
    <property type="evidence" value="ECO:0007669"/>
    <property type="project" value="UniProtKB-KW"/>
</dbReference>
<comment type="caution">
    <text evidence="6">Lacks conserved residue(s) required for the propagation of feature annotation.</text>
</comment>